<dbReference type="EMBL" id="JAHCDA010000003">
    <property type="protein sequence ID" value="MBS7812369.1"/>
    <property type="molecule type" value="Genomic_DNA"/>
</dbReference>
<dbReference type="SUPFAM" id="SSF52799">
    <property type="entry name" value="(Phosphotyrosine protein) phosphatases II"/>
    <property type="match status" value="1"/>
</dbReference>
<accession>A0ABS5QF96</accession>
<gene>
    <name evidence="2" type="ORF">KHU32_15570</name>
</gene>
<comment type="caution">
    <text evidence="2">The sequence shown here is derived from an EMBL/GenBank/DDBJ whole genome shotgun (WGS) entry which is preliminary data.</text>
</comment>
<proteinExistence type="predicted"/>
<feature type="region of interest" description="Disordered" evidence="1">
    <location>
        <begin position="1"/>
        <end position="29"/>
    </location>
</feature>
<evidence type="ECO:0000313" key="2">
    <source>
        <dbReference type="EMBL" id="MBS7812369.1"/>
    </source>
</evidence>
<dbReference type="RefSeq" id="WP_213671077.1">
    <property type="nucleotide sequence ID" value="NZ_JAHCDA010000003.1"/>
</dbReference>
<dbReference type="Pfam" id="PF13350">
    <property type="entry name" value="Y_phosphatase3"/>
    <property type="match status" value="1"/>
</dbReference>
<dbReference type="InterPro" id="IPR029021">
    <property type="entry name" value="Prot-tyrosine_phosphatase-like"/>
</dbReference>
<organism evidence="2 3">
    <name type="scientific">Roseococcus pinisoli</name>
    <dbReference type="NCBI Taxonomy" id="2835040"/>
    <lineage>
        <taxon>Bacteria</taxon>
        <taxon>Pseudomonadati</taxon>
        <taxon>Pseudomonadota</taxon>
        <taxon>Alphaproteobacteria</taxon>
        <taxon>Acetobacterales</taxon>
        <taxon>Roseomonadaceae</taxon>
        <taxon>Roseococcus</taxon>
    </lineage>
</organism>
<evidence type="ECO:0000256" key="1">
    <source>
        <dbReference type="SAM" id="MobiDB-lite"/>
    </source>
</evidence>
<keyword evidence="3" id="KW-1185">Reference proteome</keyword>
<dbReference type="Proteomes" id="UP000766336">
    <property type="component" value="Unassembled WGS sequence"/>
</dbReference>
<protein>
    <submittedName>
        <fullName evidence="2">Tyrosine-protein phosphatase</fullName>
    </submittedName>
</protein>
<name>A0ABS5QF96_9PROT</name>
<dbReference type="InterPro" id="IPR026893">
    <property type="entry name" value="Tyr/Ser_Pase_IphP-type"/>
</dbReference>
<sequence length="220" mass="24010">MAKKDPAEFTAQSFGSSPERFSKQKPKINGSLTIPVDGHDVTIFGGPFDACPKKAYSVCLEVHSALADSATILLHAPDFGTPDPQETRDAMRQLWEAMREAPNSVYYVGCMAGQGRTGLFLALMARLAGIEDPVGYVRREYYRAAVETPTQQKFVRDLDLTGLIAPRRIVAGAISAGRITADPVTVDQEQAVAAAPVHPGAHSIFSFWPRFFRTLFLPGR</sequence>
<dbReference type="Gene3D" id="3.90.190.10">
    <property type="entry name" value="Protein tyrosine phosphatase superfamily"/>
    <property type="match status" value="1"/>
</dbReference>
<evidence type="ECO:0000313" key="3">
    <source>
        <dbReference type="Proteomes" id="UP000766336"/>
    </source>
</evidence>
<reference evidence="2 3" key="1">
    <citation type="submission" date="2021-05" db="EMBL/GenBank/DDBJ databases">
        <title>Roseococcus sp. XZZS9, whole genome shotgun sequencing project.</title>
        <authorList>
            <person name="Zhao G."/>
            <person name="Shen L."/>
        </authorList>
    </citation>
    <scope>NUCLEOTIDE SEQUENCE [LARGE SCALE GENOMIC DNA]</scope>
    <source>
        <strain evidence="2 3">XZZS9</strain>
    </source>
</reference>